<comment type="caution">
    <text evidence="3">The sequence shown here is derived from an EMBL/GenBank/DDBJ whole genome shotgun (WGS) entry which is preliminary data.</text>
</comment>
<keyword evidence="4" id="KW-1185">Reference proteome</keyword>
<dbReference type="eggNOG" id="COG2226">
    <property type="taxonomic scope" value="Bacteria"/>
</dbReference>
<evidence type="ECO:0000313" key="4">
    <source>
        <dbReference type="Proteomes" id="UP000006334"/>
    </source>
</evidence>
<dbReference type="AlphaFoldDB" id="K6Y9S1"/>
<feature type="region of interest" description="Disordered" evidence="1">
    <location>
        <begin position="239"/>
        <end position="270"/>
    </location>
</feature>
<dbReference type="GO" id="GO:0008757">
    <property type="term" value="F:S-adenosylmethionine-dependent methyltransferase activity"/>
    <property type="evidence" value="ECO:0007669"/>
    <property type="project" value="InterPro"/>
</dbReference>
<dbReference type="InterPro" id="IPR029063">
    <property type="entry name" value="SAM-dependent_MTases_sf"/>
</dbReference>
<dbReference type="Proteomes" id="UP000006334">
    <property type="component" value="Unassembled WGS sequence"/>
</dbReference>
<name>K6Y9S1_9ALTE</name>
<dbReference type="InterPro" id="IPR013216">
    <property type="entry name" value="Methyltransf_11"/>
</dbReference>
<reference evidence="3 4" key="1">
    <citation type="journal article" date="2017" name="Antonie Van Leeuwenhoek">
        <title>Rhizobium rhizosphaerae sp. nov., a novel species isolated from rice rhizosphere.</title>
        <authorList>
            <person name="Zhao J.J."/>
            <person name="Zhang J."/>
            <person name="Zhang R.J."/>
            <person name="Zhang C.W."/>
            <person name="Yin H.Q."/>
            <person name="Zhang X.X."/>
        </authorList>
    </citation>
    <scope>NUCLEOTIDE SEQUENCE [LARGE SCALE GENOMIC DNA]</scope>
    <source>
        <strain evidence="3 4">E3</strain>
    </source>
</reference>
<dbReference type="EMBL" id="BAEN01000020">
    <property type="protein sequence ID" value="GAC13393.1"/>
    <property type="molecule type" value="Genomic_DNA"/>
</dbReference>
<gene>
    <name evidence="3" type="ORF">GLIP_0747</name>
</gene>
<dbReference type="CDD" id="cd02440">
    <property type="entry name" value="AdoMet_MTases"/>
    <property type="match status" value="1"/>
</dbReference>
<accession>K6Y9S1</accession>
<dbReference type="OrthoDB" id="6191410at2"/>
<organism evidence="3 4">
    <name type="scientific">Aliiglaciecola lipolytica E3</name>
    <dbReference type="NCBI Taxonomy" id="1127673"/>
    <lineage>
        <taxon>Bacteria</taxon>
        <taxon>Pseudomonadati</taxon>
        <taxon>Pseudomonadota</taxon>
        <taxon>Gammaproteobacteria</taxon>
        <taxon>Alteromonadales</taxon>
        <taxon>Alteromonadaceae</taxon>
        <taxon>Aliiglaciecola</taxon>
    </lineage>
</organism>
<sequence length="270" mass="30894">MKPAFSPKKPLYPMSWQALPVGNDMKQHVETSLEVCSRRFFGYHLVKLGCLSGQIELPECAIKHVVNVVSKQCADEPQQKGASQVIADAHELPFSENSVDAFLLAHELDFSRDPHQILREVDRILIPNGHVVIVGFNPFSLAGIFRYLPFKSNKILREARFFSSMRINDWLHLLGFETIEQHQLVFSSLLFKRKTRIFSSVERLCRKYLPIFSSIYVIVAKKRVIPLSLVKPKWKPSPKFSTVGASARTSMQNKTSTFSKKVCRDPKYSR</sequence>
<evidence type="ECO:0000259" key="2">
    <source>
        <dbReference type="Pfam" id="PF08241"/>
    </source>
</evidence>
<feature type="compositionally biased region" description="Polar residues" evidence="1">
    <location>
        <begin position="239"/>
        <end position="259"/>
    </location>
</feature>
<dbReference type="Pfam" id="PF08241">
    <property type="entry name" value="Methyltransf_11"/>
    <property type="match status" value="1"/>
</dbReference>
<proteinExistence type="predicted"/>
<feature type="domain" description="Methyltransferase type 11" evidence="2">
    <location>
        <begin position="73"/>
        <end position="133"/>
    </location>
</feature>
<dbReference type="Gene3D" id="3.40.50.150">
    <property type="entry name" value="Vaccinia Virus protein VP39"/>
    <property type="match status" value="1"/>
</dbReference>
<dbReference type="STRING" id="1127673.GLIP_0747"/>
<dbReference type="RefSeq" id="WP_008843213.1">
    <property type="nucleotide sequence ID" value="NZ_BAEN01000020.1"/>
</dbReference>
<dbReference type="SUPFAM" id="SSF53335">
    <property type="entry name" value="S-adenosyl-L-methionine-dependent methyltransferases"/>
    <property type="match status" value="1"/>
</dbReference>
<protein>
    <recommendedName>
        <fullName evidence="2">Methyltransferase type 11 domain-containing protein</fullName>
    </recommendedName>
</protein>
<evidence type="ECO:0000256" key="1">
    <source>
        <dbReference type="SAM" id="MobiDB-lite"/>
    </source>
</evidence>
<evidence type="ECO:0000313" key="3">
    <source>
        <dbReference type="EMBL" id="GAC13393.1"/>
    </source>
</evidence>